<proteinExistence type="predicted"/>
<accession>A0A2P4QFG4</accession>
<protein>
    <submittedName>
        <fullName evidence="1">Uncharacterized protein</fullName>
    </submittedName>
</protein>
<name>A0A2P4QFG4_RHIID</name>
<sequence>MPVLETANIIWKYPGFREVRLRGASNMAYFFRYIIYYLELKRGLLFNKNGEHLDLGNLKFGLLLMQNETSYFTENYLTDEYFINKLRSQHLSECYILSGRVSVFIIQILRPDFQMHMYVARMESLRPSRVAFSIFTAHLNALSNAAMEEGFVLNSVIVLRMNSS</sequence>
<comment type="caution">
    <text evidence="1">The sequence shown here is derived from an EMBL/GenBank/DDBJ whole genome shotgun (WGS) entry which is preliminary data.</text>
</comment>
<reference evidence="1 2" key="2">
    <citation type="journal article" date="2018" name="New Phytol.">
        <title>High intraspecific genome diversity in the model arbuscular mycorrhizal symbiont Rhizophagus irregularis.</title>
        <authorList>
            <person name="Chen E.C.H."/>
            <person name="Morin E."/>
            <person name="Beaudet D."/>
            <person name="Noel J."/>
            <person name="Yildirir G."/>
            <person name="Ndikumana S."/>
            <person name="Charron P."/>
            <person name="St-Onge C."/>
            <person name="Giorgi J."/>
            <person name="Kruger M."/>
            <person name="Marton T."/>
            <person name="Ropars J."/>
            <person name="Grigoriev I.V."/>
            <person name="Hainaut M."/>
            <person name="Henrissat B."/>
            <person name="Roux C."/>
            <person name="Martin F."/>
            <person name="Corradi N."/>
        </authorList>
    </citation>
    <scope>NUCLEOTIDE SEQUENCE [LARGE SCALE GENOMIC DNA]</scope>
    <source>
        <strain evidence="1 2">DAOM 197198</strain>
    </source>
</reference>
<dbReference type="Proteomes" id="UP000018888">
    <property type="component" value="Unassembled WGS sequence"/>
</dbReference>
<gene>
    <name evidence="1" type="ORF">GLOIN_2v1474722</name>
</gene>
<reference evidence="1 2" key="1">
    <citation type="journal article" date="2013" name="Proc. Natl. Acad. Sci. U.S.A.">
        <title>Genome of an arbuscular mycorrhizal fungus provides insight into the oldest plant symbiosis.</title>
        <authorList>
            <person name="Tisserant E."/>
            <person name="Malbreil M."/>
            <person name="Kuo A."/>
            <person name="Kohler A."/>
            <person name="Symeonidi A."/>
            <person name="Balestrini R."/>
            <person name="Charron P."/>
            <person name="Duensing N."/>
            <person name="Frei Dit Frey N."/>
            <person name="Gianinazzi-Pearson V."/>
            <person name="Gilbert L.B."/>
            <person name="Handa Y."/>
            <person name="Herr J.R."/>
            <person name="Hijri M."/>
            <person name="Koul R."/>
            <person name="Kawaguchi M."/>
            <person name="Krajinski F."/>
            <person name="Lammers P.J."/>
            <person name="Masclaux F.G."/>
            <person name="Murat C."/>
            <person name="Morin E."/>
            <person name="Ndikumana S."/>
            <person name="Pagni M."/>
            <person name="Petitpierre D."/>
            <person name="Requena N."/>
            <person name="Rosikiewicz P."/>
            <person name="Riley R."/>
            <person name="Saito K."/>
            <person name="San Clemente H."/>
            <person name="Shapiro H."/>
            <person name="van Tuinen D."/>
            <person name="Becard G."/>
            <person name="Bonfante P."/>
            <person name="Paszkowski U."/>
            <person name="Shachar-Hill Y.Y."/>
            <person name="Tuskan G.A."/>
            <person name="Young P.W."/>
            <person name="Sanders I.R."/>
            <person name="Henrissat B."/>
            <person name="Rensing S.A."/>
            <person name="Grigoriev I.V."/>
            <person name="Corradi N."/>
            <person name="Roux C."/>
            <person name="Martin F."/>
        </authorList>
    </citation>
    <scope>NUCLEOTIDE SEQUENCE [LARGE SCALE GENOMIC DNA]</scope>
    <source>
        <strain evidence="1 2">DAOM 197198</strain>
    </source>
</reference>
<dbReference type="EMBL" id="AUPC02000051">
    <property type="protein sequence ID" value="POG76357.1"/>
    <property type="molecule type" value="Genomic_DNA"/>
</dbReference>
<dbReference type="AlphaFoldDB" id="A0A2P4QFG4"/>
<evidence type="ECO:0000313" key="2">
    <source>
        <dbReference type="Proteomes" id="UP000018888"/>
    </source>
</evidence>
<keyword evidence="2" id="KW-1185">Reference proteome</keyword>
<organism evidence="1 2">
    <name type="scientific">Rhizophagus irregularis (strain DAOM 181602 / DAOM 197198 / MUCL 43194)</name>
    <name type="common">Arbuscular mycorrhizal fungus</name>
    <name type="synonym">Glomus intraradices</name>
    <dbReference type="NCBI Taxonomy" id="747089"/>
    <lineage>
        <taxon>Eukaryota</taxon>
        <taxon>Fungi</taxon>
        <taxon>Fungi incertae sedis</taxon>
        <taxon>Mucoromycota</taxon>
        <taxon>Glomeromycotina</taxon>
        <taxon>Glomeromycetes</taxon>
        <taxon>Glomerales</taxon>
        <taxon>Glomeraceae</taxon>
        <taxon>Rhizophagus</taxon>
    </lineage>
</organism>
<evidence type="ECO:0000313" key="1">
    <source>
        <dbReference type="EMBL" id="POG76357.1"/>
    </source>
</evidence>